<sequence length="105" mass="11679">MLTVDDYAQIREARRDGLTIRELAVRFGRSPKTVLKALADPQPRPYTRTAVRSAPVFDPFRAIVDDILVADRTAPPKQRHTATQIFRRSSPSTGTRAATTRSSAT</sequence>
<evidence type="ECO:0000313" key="3">
    <source>
        <dbReference type="Proteomes" id="UP000676565"/>
    </source>
</evidence>
<dbReference type="RefSeq" id="WP_210652891.1">
    <property type="nucleotide sequence ID" value="NZ_JAGKQQ010000001.1"/>
</dbReference>
<feature type="region of interest" description="Disordered" evidence="1">
    <location>
        <begin position="74"/>
        <end position="105"/>
    </location>
</feature>
<organism evidence="2 3">
    <name type="scientific">Gemmata palustris</name>
    <dbReference type="NCBI Taxonomy" id="2822762"/>
    <lineage>
        <taxon>Bacteria</taxon>
        <taxon>Pseudomonadati</taxon>
        <taxon>Planctomycetota</taxon>
        <taxon>Planctomycetia</taxon>
        <taxon>Gemmatales</taxon>
        <taxon>Gemmataceae</taxon>
        <taxon>Gemmata</taxon>
    </lineage>
</organism>
<name>A0ABS5BPJ9_9BACT</name>
<evidence type="ECO:0000313" key="2">
    <source>
        <dbReference type="EMBL" id="MBP3954778.1"/>
    </source>
</evidence>
<comment type="caution">
    <text evidence="2">The sequence shown here is derived from an EMBL/GenBank/DDBJ whole genome shotgun (WGS) entry which is preliminary data.</text>
</comment>
<proteinExistence type="predicted"/>
<reference evidence="2 3" key="1">
    <citation type="submission" date="2021-04" db="EMBL/GenBank/DDBJ databases">
        <authorList>
            <person name="Ivanova A."/>
        </authorList>
    </citation>
    <scope>NUCLEOTIDE SEQUENCE [LARGE SCALE GENOMIC DNA]</scope>
    <source>
        <strain evidence="2 3">G18</strain>
    </source>
</reference>
<keyword evidence="3" id="KW-1185">Reference proteome</keyword>
<dbReference type="Proteomes" id="UP000676565">
    <property type="component" value="Unassembled WGS sequence"/>
</dbReference>
<dbReference type="EMBL" id="JAGKQQ010000001">
    <property type="protein sequence ID" value="MBP3954778.1"/>
    <property type="molecule type" value="Genomic_DNA"/>
</dbReference>
<feature type="compositionally biased region" description="Low complexity" evidence="1">
    <location>
        <begin position="87"/>
        <end position="105"/>
    </location>
</feature>
<protein>
    <submittedName>
        <fullName evidence="2">Helix-turn-helix domain-containing protein</fullName>
    </submittedName>
</protein>
<dbReference type="Gene3D" id="1.10.10.60">
    <property type="entry name" value="Homeodomain-like"/>
    <property type="match status" value="1"/>
</dbReference>
<gene>
    <name evidence="2" type="ORF">J8F10_05710</name>
</gene>
<accession>A0ABS5BPJ9</accession>
<evidence type="ECO:0000256" key="1">
    <source>
        <dbReference type="SAM" id="MobiDB-lite"/>
    </source>
</evidence>